<dbReference type="InterPro" id="IPR010730">
    <property type="entry name" value="HET"/>
</dbReference>
<dbReference type="PANTHER" id="PTHR33112">
    <property type="entry name" value="DOMAIN PROTEIN, PUTATIVE-RELATED"/>
    <property type="match status" value="1"/>
</dbReference>
<accession>A0A9P4S9Y6</accession>
<name>A0A9P4S9Y6_9PEZI</name>
<organism evidence="2 3">
    <name type="scientific">Patellaria atrata CBS 101060</name>
    <dbReference type="NCBI Taxonomy" id="1346257"/>
    <lineage>
        <taxon>Eukaryota</taxon>
        <taxon>Fungi</taxon>
        <taxon>Dikarya</taxon>
        <taxon>Ascomycota</taxon>
        <taxon>Pezizomycotina</taxon>
        <taxon>Dothideomycetes</taxon>
        <taxon>Dothideomycetes incertae sedis</taxon>
        <taxon>Patellariales</taxon>
        <taxon>Patellariaceae</taxon>
        <taxon>Patellaria</taxon>
    </lineage>
</organism>
<feature type="domain" description="Heterokaryon incompatibility" evidence="1">
    <location>
        <begin position="7"/>
        <end position="130"/>
    </location>
</feature>
<protein>
    <recommendedName>
        <fullName evidence="1">Heterokaryon incompatibility domain-containing protein</fullName>
    </recommendedName>
</protein>
<keyword evidence="3" id="KW-1185">Reference proteome</keyword>
<sequence>MERIDVDLLPKTISDAISLSRRLEIQYLWVDAVCIVQVYDWENESVQIASIYANSYLSIAATSSSHCDGGIFYGPSPAYQFEIKHRKTLMRNKQLLYDRYRDHRSYSITNASTVPDKDRPLHNRAWTLQEISLSRKVLHFDKNQMYWDCYSCFDSEDRLSYTLFIVDHNVLGSYRLGPSLRPDALYERWMCIANNYSRRKMAYKKDKIPAIAVEWKMQ</sequence>
<dbReference type="EMBL" id="MU006098">
    <property type="protein sequence ID" value="KAF2837982.1"/>
    <property type="molecule type" value="Genomic_DNA"/>
</dbReference>
<evidence type="ECO:0000313" key="2">
    <source>
        <dbReference type="EMBL" id="KAF2837982.1"/>
    </source>
</evidence>
<dbReference type="OrthoDB" id="3486565at2759"/>
<dbReference type="AlphaFoldDB" id="A0A9P4S9Y6"/>
<proteinExistence type="predicted"/>
<dbReference type="Pfam" id="PF06985">
    <property type="entry name" value="HET"/>
    <property type="match status" value="1"/>
</dbReference>
<reference evidence="2" key="1">
    <citation type="journal article" date="2020" name="Stud. Mycol.">
        <title>101 Dothideomycetes genomes: a test case for predicting lifestyles and emergence of pathogens.</title>
        <authorList>
            <person name="Haridas S."/>
            <person name="Albert R."/>
            <person name="Binder M."/>
            <person name="Bloem J."/>
            <person name="Labutti K."/>
            <person name="Salamov A."/>
            <person name="Andreopoulos B."/>
            <person name="Baker S."/>
            <person name="Barry K."/>
            <person name="Bills G."/>
            <person name="Bluhm B."/>
            <person name="Cannon C."/>
            <person name="Castanera R."/>
            <person name="Culley D."/>
            <person name="Daum C."/>
            <person name="Ezra D."/>
            <person name="Gonzalez J."/>
            <person name="Henrissat B."/>
            <person name="Kuo A."/>
            <person name="Liang C."/>
            <person name="Lipzen A."/>
            <person name="Lutzoni F."/>
            <person name="Magnuson J."/>
            <person name="Mondo S."/>
            <person name="Nolan M."/>
            <person name="Ohm R."/>
            <person name="Pangilinan J."/>
            <person name="Park H.-J."/>
            <person name="Ramirez L."/>
            <person name="Alfaro M."/>
            <person name="Sun H."/>
            <person name="Tritt A."/>
            <person name="Yoshinaga Y."/>
            <person name="Zwiers L.-H."/>
            <person name="Turgeon B."/>
            <person name="Goodwin S."/>
            <person name="Spatafora J."/>
            <person name="Crous P."/>
            <person name="Grigoriev I."/>
        </authorList>
    </citation>
    <scope>NUCLEOTIDE SEQUENCE</scope>
    <source>
        <strain evidence="2">CBS 101060</strain>
    </source>
</reference>
<gene>
    <name evidence="2" type="ORF">M501DRAFT_936718</name>
</gene>
<evidence type="ECO:0000313" key="3">
    <source>
        <dbReference type="Proteomes" id="UP000799429"/>
    </source>
</evidence>
<dbReference type="Proteomes" id="UP000799429">
    <property type="component" value="Unassembled WGS sequence"/>
</dbReference>
<comment type="caution">
    <text evidence="2">The sequence shown here is derived from an EMBL/GenBank/DDBJ whole genome shotgun (WGS) entry which is preliminary data.</text>
</comment>
<evidence type="ECO:0000259" key="1">
    <source>
        <dbReference type="Pfam" id="PF06985"/>
    </source>
</evidence>
<dbReference type="PANTHER" id="PTHR33112:SF10">
    <property type="entry name" value="TOL"/>
    <property type="match status" value="1"/>
</dbReference>